<dbReference type="InParanoid" id="A0A672Q8H1"/>
<keyword evidence="7" id="KW-0496">Mitochondrion</keyword>
<dbReference type="SMART" id="SM00881">
    <property type="entry name" value="CoA_binding"/>
    <property type="match status" value="1"/>
</dbReference>
<evidence type="ECO:0000313" key="10">
    <source>
        <dbReference type="Ensembl" id="ENSSGRP00000072158.1"/>
    </source>
</evidence>
<feature type="active site" description="Tele-phosphohistidine intermediate" evidence="7">
    <location>
        <position position="277"/>
    </location>
</feature>
<dbReference type="InterPro" id="IPR017440">
    <property type="entry name" value="Cit_synth/succinyl-CoA_lig_AS"/>
</dbReference>
<evidence type="ECO:0000256" key="1">
    <source>
        <dbReference type="ARBA" id="ARBA00005064"/>
    </source>
</evidence>
<evidence type="ECO:0000256" key="3">
    <source>
        <dbReference type="ARBA" id="ARBA00022598"/>
    </source>
</evidence>
<comment type="catalytic activity">
    <reaction evidence="7">
        <text>succinate + ATP + CoA = succinyl-CoA + ADP + phosphate</text>
        <dbReference type="Rhea" id="RHEA:17661"/>
        <dbReference type="ChEBI" id="CHEBI:30031"/>
        <dbReference type="ChEBI" id="CHEBI:30616"/>
        <dbReference type="ChEBI" id="CHEBI:43474"/>
        <dbReference type="ChEBI" id="CHEBI:57287"/>
        <dbReference type="ChEBI" id="CHEBI:57292"/>
        <dbReference type="ChEBI" id="CHEBI:456216"/>
        <dbReference type="EC" id="6.2.1.5"/>
    </reaction>
</comment>
<dbReference type="SUPFAM" id="SSF51735">
    <property type="entry name" value="NAD(P)-binding Rossmann-fold domains"/>
    <property type="match status" value="1"/>
</dbReference>
<dbReference type="Ensembl" id="ENSSGRT00000076847.1">
    <property type="protein sequence ID" value="ENSSGRP00000072158.1"/>
    <property type="gene ID" value="ENSSGRG00000036819.1"/>
</dbReference>
<evidence type="ECO:0000256" key="2">
    <source>
        <dbReference type="ARBA" id="ARBA00022532"/>
    </source>
</evidence>
<dbReference type="PANTHER" id="PTHR11117">
    <property type="entry name" value="SUCCINYL-COA LIGASE SUBUNIT ALPHA"/>
    <property type="match status" value="1"/>
</dbReference>
<dbReference type="EC" id="6.2.1.4" evidence="7"/>
<dbReference type="InterPro" id="IPR036291">
    <property type="entry name" value="NAD(P)-bd_dom_sf"/>
</dbReference>
<name>A0A672Q8H1_SINGR</name>
<feature type="binding site" evidence="7">
    <location>
        <begin position="121"/>
        <end position="123"/>
    </location>
    <ligand>
        <name>CoA</name>
        <dbReference type="ChEBI" id="CHEBI:57287"/>
    </ligand>
</feature>
<dbReference type="Proteomes" id="UP000472262">
    <property type="component" value="Unassembled WGS sequence"/>
</dbReference>
<protein>
    <recommendedName>
        <fullName evidence="7">Succinate--CoA ligase [ADP/GDP-forming] subunit alpha, mitochondrial</fullName>
        <ecNumber evidence="7">6.2.1.4</ecNumber>
        <ecNumber evidence="7">6.2.1.5</ecNumber>
    </recommendedName>
    <alternativeName>
        <fullName evidence="7">Succinyl-CoA synthetase subunit alpha</fullName>
        <shortName evidence="7">SCS-alpha</shortName>
    </alternativeName>
</protein>
<dbReference type="InterPro" id="IPR005811">
    <property type="entry name" value="SUCC_ACL_C"/>
</dbReference>
<dbReference type="GO" id="GO:0004776">
    <property type="term" value="F:succinate-CoA ligase (GDP-forming) activity"/>
    <property type="evidence" value="ECO:0007669"/>
    <property type="project" value="UniProtKB-EC"/>
</dbReference>
<dbReference type="PRINTS" id="PR01798">
    <property type="entry name" value="SCOASYNTHASE"/>
</dbReference>
<dbReference type="NCBIfam" id="NF004230">
    <property type="entry name" value="PRK05678.1"/>
    <property type="match status" value="1"/>
</dbReference>
<accession>A0A672Q8H1</accession>
<dbReference type="AlphaFoldDB" id="A0A672Q8H1"/>
<dbReference type="PANTHER" id="PTHR11117:SF2">
    <property type="entry name" value="SUCCINATE--COA LIGASE [ADP_GDP-FORMING] SUBUNIT ALPHA, MITOCHONDRIAL"/>
    <property type="match status" value="1"/>
</dbReference>
<dbReference type="Pfam" id="PF02629">
    <property type="entry name" value="CoA_binding"/>
    <property type="match status" value="1"/>
</dbReference>
<dbReference type="FunFam" id="3.40.50.261:FF:000005">
    <property type="entry name" value="Succinate--CoA ligase [ADP-forming] subunit alpha, mitochondrial"/>
    <property type="match status" value="1"/>
</dbReference>
<evidence type="ECO:0000256" key="7">
    <source>
        <dbReference type="HAMAP-Rule" id="MF_03222"/>
    </source>
</evidence>
<keyword evidence="11" id="KW-1185">Reference proteome</keyword>
<sequence>MSHSRLFARLLLQQAGVRHCYTGNRRNLYINKNTKVICQGFTGKQGTFHSQQSLDYGSQLVGGVSPGKGGKTHLGLPVFNSVKEAKDGTGADATVIYVPPPFAAAAIIEAIDAEISLAVCITEGIPQQDMVRVKHKLLRQSKTRLVGPNCPGVINPGECKIGIMPGHIHKKGKIGIVSRSGTLTYEAVHQTTQVGLGQSLCVGIGGDPFNGTNFIDCLEVFLQDPKTEGIILIGEIGGDAEENAAEYLKQHNSGASAKPVVSFIAGLTAPPGRRMGHAGAIIAGGKGGAKEKIAALQSAGVIVSMSPAQLGSTMYKGAGAKPVVSFIAGLTAPPGRRMGHAGAIIAGGKGGAKEKIAALQSAGVIVSMSPAQLGSTMYKVRPFFFSVSCNSEAESPQRCHLLFYLTKCSTLFFVLQTQTC</sequence>
<comment type="function">
    <text evidence="5 7">Succinyl-CoA synthetase functions in the citric acid cycle (TCA), coupling the hydrolysis of succinyl-CoA to the synthesis of either ATP or GTP and thus represents the only step of substrate-level phosphorylation in the TCA. The alpha subunit of the enzyme binds the substrates coenzyme A and phosphate, while succinate binding and specificity for either ATP or GTP is provided by different beta subunits.</text>
</comment>
<feature type="binding site" evidence="7">
    <location>
        <position position="185"/>
    </location>
    <ligand>
        <name>substrate</name>
        <note>ligand shared with subunit beta</note>
    </ligand>
</feature>
<keyword evidence="2 7" id="KW-0816">Tricarboxylic acid cycle</keyword>
<keyword evidence="3 7" id="KW-0436">Ligase</keyword>
<dbReference type="NCBIfam" id="TIGR01019">
    <property type="entry name" value="sucCoAalpha"/>
    <property type="match status" value="1"/>
</dbReference>
<dbReference type="PROSITE" id="PS00399">
    <property type="entry name" value="SUCCINYL_COA_LIG_2"/>
    <property type="match status" value="2"/>
</dbReference>
<dbReference type="SUPFAM" id="SSF52210">
    <property type="entry name" value="Succinyl-CoA synthetase domains"/>
    <property type="match status" value="2"/>
</dbReference>
<dbReference type="GO" id="GO:0009361">
    <property type="term" value="C:succinate-CoA ligase complex (ADP-forming)"/>
    <property type="evidence" value="ECO:0007669"/>
    <property type="project" value="TreeGrafter"/>
</dbReference>
<reference evidence="10" key="1">
    <citation type="submission" date="2025-08" db="UniProtKB">
        <authorList>
            <consortium name="Ensembl"/>
        </authorList>
    </citation>
    <scope>IDENTIFICATION</scope>
</reference>
<evidence type="ECO:0000313" key="11">
    <source>
        <dbReference type="Proteomes" id="UP000472262"/>
    </source>
</evidence>
<comment type="subcellular location">
    <subcellularLocation>
        <location evidence="7">Mitochondrion</location>
    </subcellularLocation>
</comment>
<dbReference type="Pfam" id="PF00549">
    <property type="entry name" value="Ligase_CoA"/>
    <property type="match status" value="1"/>
</dbReference>
<dbReference type="Gene3D" id="3.40.50.261">
    <property type="entry name" value="Succinyl-CoA synthetase domains"/>
    <property type="match status" value="2"/>
</dbReference>
<comment type="subunit">
    <text evidence="6 7">Heterodimer of an alpha and a beta subunit. Different beta subunits determine nucleotide specificity. Together with the ATP-specific beta subunit SUCLA2, forms an ADP-forming succinyl-CoA synthetase (A-SCS). Together with the GTP-specific beta subunit SUCLG2 forms a GDP-forming succinyl-CoA synthetase (G-SCS).</text>
</comment>
<evidence type="ECO:0000256" key="8">
    <source>
        <dbReference type="RuleBase" id="RU000677"/>
    </source>
</evidence>
<gene>
    <name evidence="10" type="primary">suclg1</name>
    <name evidence="7" type="synonym">SUCLG1</name>
</gene>
<dbReference type="EC" id="6.2.1.5" evidence="7"/>
<dbReference type="InterPro" id="IPR005810">
    <property type="entry name" value="CoA_lig_alpha"/>
</dbReference>
<evidence type="ECO:0000256" key="6">
    <source>
        <dbReference type="ARBA" id="ARBA00061754"/>
    </source>
</evidence>
<evidence type="ECO:0000256" key="5">
    <source>
        <dbReference type="ARBA" id="ARBA00054246"/>
    </source>
</evidence>
<dbReference type="GO" id="GO:0006099">
    <property type="term" value="P:tricarboxylic acid cycle"/>
    <property type="evidence" value="ECO:0007669"/>
    <property type="project" value="UniProtKB-UniRule"/>
</dbReference>
<organism evidence="10 11">
    <name type="scientific">Sinocyclocheilus grahami</name>
    <name type="common">Dianchi golden-line fish</name>
    <name type="synonym">Barbus grahami</name>
    <dbReference type="NCBI Taxonomy" id="75366"/>
    <lineage>
        <taxon>Eukaryota</taxon>
        <taxon>Metazoa</taxon>
        <taxon>Chordata</taxon>
        <taxon>Craniata</taxon>
        <taxon>Vertebrata</taxon>
        <taxon>Euteleostomi</taxon>
        <taxon>Actinopterygii</taxon>
        <taxon>Neopterygii</taxon>
        <taxon>Teleostei</taxon>
        <taxon>Ostariophysi</taxon>
        <taxon>Cypriniformes</taxon>
        <taxon>Cyprinidae</taxon>
        <taxon>Cyprininae</taxon>
        <taxon>Sinocyclocheilus</taxon>
    </lineage>
</organism>
<dbReference type="GO" id="GO:0005739">
    <property type="term" value="C:mitochondrion"/>
    <property type="evidence" value="ECO:0007669"/>
    <property type="project" value="UniProtKB-SubCell"/>
</dbReference>
<comment type="catalytic activity">
    <reaction evidence="7">
        <text>GTP + succinate + CoA = succinyl-CoA + GDP + phosphate</text>
        <dbReference type="Rhea" id="RHEA:22120"/>
        <dbReference type="ChEBI" id="CHEBI:30031"/>
        <dbReference type="ChEBI" id="CHEBI:37565"/>
        <dbReference type="ChEBI" id="CHEBI:43474"/>
        <dbReference type="ChEBI" id="CHEBI:57287"/>
        <dbReference type="ChEBI" id="CHEBI:57292"/>
        <dbReference type="ChEBI" id="CHEBI:58189"/>
        <dbReference type="EC" id="6.2.1.4"/>
    </reaction>
</comment>
<feature type="binding site" evidence="7">
    <location>
        <position position="68"/>
    </location>
    <ligand>
        <name>CoA</name>
        <dbReference type="ChEBI" id="CHEBI:57287"/>
    </ligand>
</feature>
<dbReference type="GO" id="GO:0000166">
    <property type="term" value="F:nucleotide binding"/>
    <property type="evidence" value="ECO:0007669"/>
    <property type="project" value="UniProtKB-KW"/>
</dbReference>
<feature type="binding site" evidence="7">
    <location>
        <begin position="42"/>
        <end position="45"/>
    </location>
    <ligand>
        <name>CoA</name>
        <dbReference type="ChEBI" id="CHEBI:57287"/>
    </ligand>
</feature>
<dbReference type="InterPro" id="IPR003781">
    <property type="entry name" value="CoA-bd"/>
</dbReference>
<comment type="pathway">
    <text evidence="1 7">Carbohydrate metabolism; tricarboxylic acid cycle; succinate from succinyl-CoA (ligase route): step 1/1.</text>
</comment>
<evidence type="ECO:0000256" key="4">
    <source>
        <dbReference type="ARBA" id="ARBA00022741"/>
    </source>
</evidence>
<evidence type="ECO:0000259" key="9">
    <source>
        <dbReference type="SMART" id="SM00881"/>
    </source>
</evidence>
<dbReference type="InterPro" id="IPR033847">
    <property type="entry name" value="Citrt_syn/SCS-alpha_CS"/>
</dbReference>
<dbReference type="InterPro" id="IPR016102">
    <property type="entry name" value="Succinyl-CoA_synth-like"/>
</dbReference>
<dbReference type="GO" id="GO:0004775">
    <property type="term" value="F:succinate-CoA ligase (ADP-forming) activity"/>
    <property type="evidence" value="ECO:0007669"/>
    <property type="project" value="UniProtKB-UniRule"/>
</dbReference>
<reference evidence="10" key="2">
    <citation type="submission" date="2025-09" db="UniProtKB">
        <authorList>
            <consortium name="Ensembl"/>
        </authorList>
    </citation>
    <scope>IDENTIFICATION</scope>
</reference>
<dbReference type="HAMAP" id="MF_01988">
    <property type="entry name" value="Succ_CoA_alpha"/>
    <property type="match status" value="1"/>
</dbReference>
<feature type="domain" description="CoA-binding" evidence="9">
    <location>
        <begin position="29"/>
        <end position="125"/>
    </location>
</feature>
<proteinExistence type="inferred from homology"/>
<dbReference type="UniPathway" id="UPA00223">
    <property type="reaction ID" value="UER00999"/>
</dbReference>
<dbReference type="GO" id="GO:0045244">
    <property type="term" value="C:succinate-CoA ligase complex (GDP-forming)"/>
    <property type="evidence" value="ECO:0007669"/>
    <property type="project" value="UniProtKB-ARBA"/>
</dbReference>
<dbReference type="FunFam" id="3.40.50.720:FF:000002">
    <property type="entry name" value="Succinate--CoA ligase [ADP-forming] subunit alpha"/>
    <property type="match status" value="1"/>
</dbReference>
<comment type="similarity">
    <text evidence="7 8">Belongs to the succinate/malate CoA ligase alpha subunit family.</text>
</comment>
<dbReference type="PROSITE" id="PS01216">
    <property type="entry name" value="SUCCINYL_COA_LIG_1"/>
    <property type="match status" value="1"/>
</dbReference>
<keyword evidence="4 7" id="KW-0547">Nucleotide-binding</keyword>
<dbReference type="Gene3D" id="3.40.50.720">
    <property type="entry name" value="NAD(P)-binding Rossmann-like Domain"/>
    <property type="match status" value="1"/>
</dbReference>